<dbReference type="EMBL" id="JABVEC010000002">
    <property type="protein sequence ID" value="MBC6464966.1"/>
    <property type="molecule type" value="Genomic_DNA"/>
</dbReference>
<evidence type="ECO:0000256" key="2">
    <source>
        <dbReference type="ARBA" id="ARBA00022670"/>
    </source>
</evidence>
<evidence type="ECO:0000256" key="5">
    <source>
        <dbReference type="SAM" id="MobiDB-lite"/>
    </source>
</evidence>
<dbReference type="PANTHER" id="PTHR30302:SF1">
    <property type="entry name" value="HYDROGENASE 2 MATURATION PROTEASE"/>
    <property type="match status" value="1"/>
</dbReference>
<dbReference type="NCBIfam" id="TIGR00072">
    <property type="entry name" value="hydrog_prot"/>
    <property type="match status" value="1"/>
</dbReference>
<keyword evidence="3" id="KW-0064">Aspartyl protease</keyword>
<dbReference type="InterPro" id="IPR000671">
    <property type="entry name" value="Peptidase_A31"/>
</dbReference>
<evidence type="ECO:0000313" key="6">
    <source>
        <dbReference type="EMBL" id="MBC6464966.1"/>
    </source>
</evidence>
<proteinExistence type="inferred from homology"/>
<dbReference type="PANTHER" id="PTHR30302">
    <property type="entry name" value="HYDROGENASE 1 MATURATION PROTEASE"/>
    <property type="match status" value="1"/>
</dbReference>
<dbReference type="Pfam" id="PF01750">
    <property type="entry name" value="HycI"/>
    <property type="match status" value="1"/>
</dbReference>
<evidence type="ECO:0000256" key="3">
    <source>
        <dbReference type="ARBA" id="ARBA00022750"/>
    </source>
</evidence>
<gene>
    <name evidence="6" type="ORF">HKK74_05565</name>
</gene>
<dbReference type="PRINTS" id="PR00446">
    <property type="entry name" value="HYDRGNUPTAKE"/>
</dbReference>
<accession>A0ABR7LJL7</accession>
<dbReference type="GO" id="GO:0006508">
    <property type="term" value="P:proteolysis"/>
    <property type="evidence" value="ECO:0007669"/>
    <property type="project" value="UniProtKB-KW"/>
</dbReference>
<reference evidence="6 7" key="1">
    <citation type="submission" date="2020-06" db="EMBL/GenBank/DDBJ databases">
        <title>Actinomadura xiongansis sp. nov., isolated from soil of Baiyangdian.</title>
        <authorList>
            <person name="Zhang X."/>
        </authorList>
    </citation>
    <scope>NUCLEOTIDE SEQUENCE [LARGE SCALE GENOMIC DNA]</scope>
    <source>
        <strain evidence="6 7">HBUM206468</strain>
    </source>
</reference>
<comment type="similarity">
    <text evidence="1">Belongs to the peptidase A31 family.</text>
</comment>
<evidence type="ECO:0000313" key="7">
    <source>
        <dbReference type="Proteomes" id="UP000805614"/>
    </source>
</evidence>
<evidence type="ECO:0000256" key="4">
    <source>
        <dbReference type="ARBA" id="ARBA00022801"/>
    </source>
</evidence>
<dbReference type="GO" id="GO:0008233">
    <property type="term" value="F:peptidase activity"/>
    <property type="evidence" value="ECO:0007669"/>
    <property type="project" value="UniProtKB-KW"/>
</dbReference>
<keyword evidence="4" id="KW-0378">Hydrolase</keyword>
<keyword evidence="2 6" id="KW-0645">Protease</keyword>
<dbReference type="Proteomes" id="UP000805614">
    <property type="component" value="Unassembled WGS sequence"/>
</dbReference>
<name>A0ABR7LJL7_9ACTN</name>
<keyword evidence="7" id="KW-1185">Reference proteome</keyword>
<feature type="region of interest" description="Disordered" evidence="5">
    <location>
        <begin position="88"/>
        <end position="111"/>
    </location>
</feature>
<comment type="caution">
    <text evidence="6">The sequence shown here is derived from an EMBL/GenBank/DDBJ whole genome shotgun (WGS) entry which is preliminary data.</text>
</comment>
<dbReference type="SUPFAM" id="SSF53163">
    <property type="entry name" value="HybD-like"/>
    <property type="match status" value="1"/>
</dbReference>
<sequence length="181" mass="18305">MVAGVGDVLLSDDGFGVEVARRLARDPLPGGVRAIEFGARAARLAAHLLHGCELLVLIDTVQRGGEPGTLYVIESDGTRAVHRSGAVRAPGGFSPPAVPRPSPATGEAAMGGAEESLDAVVAVFRSLGGDIARIIVVACEPTDVSAGVGLTVPVARAVDDAVVIVRELLVAAMEETPGQAG</sequence>
<dbReference type="Gene3D" id="3.40.50.1450">
    <property type="entry name" value="HybD-like"/>
    <property type="match status" value="1"/>
</dbReference>
<protein>
    <submittedName>
        <fullName evidence="6">Hydrogenase maturation protease</fullName>
    </submittedName>
</protein>
<dbReference type="InterPro" id="IPR023430">
    <property type="entry name" value="Pept_HybD-like_dom_sf"/>
</dbReference>
<organism evidence="6 7">
    <name type="scientific">Actinomadura alba</name>
    <dbReference type="NCBI Taxonomy" id="406431"/>
    <lineage>
        <taxon>Bacteria</taxon>
        <taxon>Bacillati</taxon>
        <taxon>Actinomycetota</taxon>
        <taxon>Actinomycetes</taxon>
        <taxon>Streptosporangiales</taxon>
        <taxon>Thermomonosporaceae</taxon>
        <taxon>Actinomadura</taxon>
    </lineage>
</organism>
<evidence type="ECO:0000256" key="1">
    <source>
        <dbReference type="ARBA" id="ARBA00006814"/>
    </source>
</evidence>